<dbReference type="SUPFAM" id="SSF52540">
    <property type="entry name" value="P-loop containing nucleoside triphosphate hydrolases"/>
    <property type="match status" value="1"/>
</dbReference>
<dbReference type="PANTHER" id="PTHR21087:SF16">
    <property type="entry name" value="SHIKIMATE KINASE 1, CHLOROPLASTIC"/>
    <property type="match status" value="1"/>
</dbReference>
<dbReference type="GO" id="GO:0005829">
    <property type="term" value="C:cytosol"/>
    <property type="evidence" value="ECO:0007669"/>
    <property type="project" value="TreeGrafter"/>
</dbReference>
<dbReference type="GO" id="GO:0004765">
    <property type="term" value="F:shikimate kinase activity"/>
    <property type="evidence" value="ECO:0007669"/>
    <property type="project" value="UniProtKB-UniRule"/>
</dbReference>
<keyword evidence="7" id="KW-0479">Metal-binding</keyword>
<evidence type="ECO:0000313" key="9">
    <source>
        <dbReference type="Proteomes" id="UP000181790"/>
    </source>
</evidence>
<feature type="binding site" evidence="7">
    <location>
        <position position="57"/>
    </location>
    <ligand>
        <name>substrate</name>
    </ligand>
</feature>
<organism evidence="8 9">
    <name type="scientific">Arsenicibacter rosenii</name>
    <dbReference type="NCBI Taxonomy" id="1750698"/>
    <lineage>
        <taxon>Bacteria</taxon>
        <taxon>Pseudomonadati</taxon>
        <taxon>Bacteroidota</taxon>
        <taxon>Cytophagia</taxon>
        <taxon>Cytophagales</taxon>
        <taxon>Spirosomataceae</taxon>
        <taxon>Arsenicibacter</taxon>
    </lineage>
</organism>
<keyword evidence="9" id="KW-1185">Reference proteome</keyword>
<proteinExistence type="inferred from homology"/>
<dbReference type="GO" id="GO:0009423">
    <property type="term" value="P:chorismate biosynthetic process"/>
    <property type="evidence" value="ECO:0007669"/>
    <property type="project" value="UniProtKB-UniRule"/>
</dbReference>
<dbReference type="EMBL" id="MORL01000011">
    <property type="protein sequence ID" value="OIN57605.1"/>
    <property type="molecule type" value="Genomic_DNA"/>
</dbReference>
<dbReference type="GO" id="GO:0005524">
    <property type="term" value="F:ATP binding"/>
    <property type="evidence" value="ECO:0007669"/>
    <property type="project" value="UniProtKB-UniRule"/>
</dbReference>
<dbReference type="HAMAP" id="MF_00109">
    <property type="entry name" value="Shikimate_kinase"/>
    <property type="match status" value="1"/>
</dbReference>
<evidence type="ECO:0000256" key="3">
    <source>
        <dbReference type="ARBA" id="ARBA00022741"/>
    </source>
</evidence>
<dbReference type="OrthoDB" id="9800332at2"/>
<keyword evidence="4 7" id="KW-0418">Kinase</keyword>
<dbReference type="InterPro" id="IPR031322">
    <property type="entry name" value="Shikimate/glucono_kinase"/>
</dbReference>
<evidence type="ECO:0000256" key="6">
    <source>
        <dbReference type="ARBA" id="ARBA00023141"/>
    </source>
</evidence>
<feature type="binding site" evidence="7">
    <location>
        <position position="119"/>
    </location>
    <ligand>
        <name>ATP</name>
        <dbReference type="ChEBI" id="CHEBI:30616"/>
    </ligand>
</feature>
<keyword evidence="7" id="KW-0460">Magnesium</keyword>
<comment type="subunit">
    <text evidence="7">Monomer.</text>
</comment>
<feature type="binding site" evidence="7">
    <location>
        <position position="15"/>
    </location>
    <ligand>
        <name>Mg(2+)</name>
        <dbReference type="ChEBI" id="CHEBI:18420"/>
    </ligand>
</feature>
<dbReference type="AlphaFoldDB" id="A0A1S2VH86"/>
<dbReference type="Proteomes" id="UP000181790">
    <property type="component" value="Unassembled WGS sequence"/>
</dbReference>
<evidence type="ECO:0000313" key="8">
    <source>
        <dbReference type="EMBL" id="OIN57605.1"/>
    </source>
</evidence>
<keyword evidence="6 7" id="KW-0057">Aromatic amino acid biosynthesis</keyword>
<sequence>MKNIYLIGMPSSGKSTLGKRLARMLHYRFVDTDKIIVKDEHRSINEIFATDGESYFRDAETRALHTVKPGKSLVVATGGGMPCFNDNMAYIKQTGVSVFLNVKPETLAERLLAHATDDRPLYKFDDPALLEGLRQKYNARLPFYQQADIIITGETSEDVLMKELGKWL</sequence>
<keyword evidence="3 7" id="KW-0547">Nucleotide-binding</keyword>
<comment type="subcellular location">
    <subcellularLocation>
        <location evidence="7">Cytoplasm</location>
    </subcellularLocation>
</comment>
<dbReference type="PRINTS" id="PR01100">
    <property type="entry name" value="SHIKIMTKNASE"/>
</dbReference>
<dbReference type="Gene3D" id="3.40.50.300">
    <property type="entry name" value="P-loop containing nucleotide triphosphate hydrolases"/>
    <property type="match status" value="1"/>
</dbReference>
<evidence type="ECO:0000256" key="2">
    <source>
        <dbReference type="ARBA" id="ARBA00022679"/>
    </source>
</evidence>
<comment type="caution">
    <text evidence="8">The sequence shown here is derived from an EMBL/GenBank/DDBJ whole genome shotgun (WGS) entry which is preliminary data.</text>
</comment>
<comment type="catalytic activity">
    <reaction evidence="7">
        <text>shikimate + ATP = 3-phosphoshikimate + ADP + H(+)</text>
        <dbReference type="Rhea" id="RHEA:13121"/>
        <dbReference type="ChEBI" id="CHEBI:15378"/>
        <dbReference type="ChEBI" id="CHEBI:30616"/>
        <dbReference type="ChEBI" id="CHEBI:36208"/>
        <dbReference type="ChEBI" id="CHEBI:145989"/>
        <dbReference type="ChEBI" id="CHEBI:456216"/>
        <dbReference type="EC" id="2.7.1.71"/>
    </reaction>
</comment>
<dbReference type="RefSeq" id="WP_071504812.1">
    <property type="nucleotide sequence ID" value="NZ_MORL01000011.1"/>
</dbReference>
<evidence type="ECO:0000256" key="4">
    <source>
        <dbReference type="ARBA" id="ARBA00022777"/>
    </source>
</evidence>
<comment type="caution">
    <text evidence="7">Lacks conserved residue(s) required for the propagation of feature annotation.</text>
</comment>
<reference evidence="8 9" key="1">
    <citation type="submission" date="2016-10" db="EMBL/GenBank/DDBJ databases">
        <title>Arsenicibacter rosenii gen. nov., sp. nov., an efficient arsenic-methylating bacterium isolated from an arsenic-contaminated paddy soil.</title>
        <authorList>
            <person name="Huang K."/>
        </authorList>
    </citation>
    <scope>NUCLEOTIDE SEQUENCE [LARGE SCALE GENOMIC DNA]</scope>
    <source>
        <strain evidence="8 9">SM-1</strain>
    </source>
</reference>
<keyword evidence="7" id="KW-0963">Cytoplasm</keyword>
<comment type="function">
    <text evidence="7">Catalyzes the specific phosphorylation of the 3-hydroxyl group of shikimic acid using ATP as a cosubstrate.</text>
</comment>
<dbReference type="PANTHER" id="PTHR21087">
    <property type="entry name" value="SHIKIMATE KINASE"/>
    <property type="match status" value="1"/>
</dbReference>
<keyword evidence="5 7" id="KW-0067">ATP-binding</keyword>
<dbReference type="InterPro" id="IPR027417">
    <property type="entry name" value="P-loop_NTPase"/>
</dbReference>
<gene>
    <name evidence="7" type="primary">aroK</name>
    <name evidence="8" type="ORF">BLX24_19185</name>
</gene>
<dbReference type="GO" id="GO:0000287">
    <property type="term" value="F:magnesium ion binding"/>
    <property type="evidence" value="ECO:0007669"/>
    <property type="project" value="UniProtKB-UniRule"/>
</dbReference>
<accession>A0A1S2VH86</accession>
<evidence type="ECO:0000256" key="1">
    <source>
        <dbReference type="ARBA" id="ARBA00022605"/>
    </source>
</evidence>
<dbReference type="CDD" id="cd00464">
    <property type="entry name" value="SK"/>
    <property type="match status" value="1"/>
</dbReference>
<protein>
    <recommendedName>
        <fullName evidence="7">Shikimate kinase</fullName>
        <shortName evidence="7">SK</shortName>
        <ecNumber evidence="7">2.7.1.71</ecNumber>
    </recommendedName>
</protein>
<dbReference type="GO" id="GO:0009073">
    <property type="term" value="P:aromatic amino acid family biosynthetic process"/>
    <property type="evidence" value="ECO:0007669"/>
    <property type="project" value="UniProtKB-KW"/>
</dbReference>
<feature type="binding site" evidence="7">
    <location>
        <begin position="11"/>
        <end position="16"/>
    </location>
    <ligand>
        <name>ATP</name>
        <dbReference type="ChEBI" id="CHEBI:30616"/>
    </ligand>
</feature>
<keyword evidence="2 7" id="KW-0808">Transferase</keyword>
<evidence type="ECO:0000256" key="7">
    <source>
        <dbReference type="HAMAP-Rule" id="MF_00109"/>
    </source>
</evidence>
<dbReference type="InterPro" id="IPR000623">
    <property type="entry name" value="Shikimate_kinase/TSH1"/>
</dbReference>
<keyword evidence="1 7" id="KW-0028">Amino-acid biosynthesis</keyword>
<dbReference type="Pfam" id="PF01202">
    <property type="entry name" value="SKI"/>
    <property type="match status" value="1"/>
</dbReference>
<dbReference type="EC" id="2.7.1.71" evidence="7"/>
<comment type="cofactor">
    <cofactor evidence="7">
        <name>Mg(2+)</name>
        <dbReference type="ChEBI" id="CHEBI:18420"/>
    </cofactor>
    <text evidence="7">Binds 1 Mg(2+) ion per subunit.</text>
</comment>
<comment type="similarity">
    <text evidence="7">Belongs to the shikimate kinase family.</text>
</comment>
<comment type="pathway">
    <text evidence="7">Metabolic intermediate biosynthesis; chorismate biosynthesis; chorismate from D-erythrose 4-phosphate and phosphoenolpyruvate: step 5/7.</text>
</comment>
<feature type="binding site" evidence="7">
    <location>
        <position position="140"/>
    </location>
    <ligand>
        <name>substrate</name>
    </ligand>
</feature>
<dbReference type="UniPathway" id="UPA00053">
    <property type="reaction ID" value="UER00088"/>
</dbReference>
<dbReference type="GO" id="GO:0008652">
    <property type="term" value="P:amino acid biosynthetic process"/>
    <property type="evidence" value="ECO:0007669"/>
    <property type="project" value="UniProtKB-KW"/>
</dbReference>
<name>A0A1S2VH86_9BACT</name>
<evidence type="ECO:0000256" key="5">
    <source>
        <dbReference type="ARBA" id="ARBA00022840"/>
    </source>
</evidence>
<feature type="binding site" evidence="7">
    <location>
        <position position="79"/>
    </location>
    <ligand>
        <name>substrate</name>
    </ligand>
</feature>
<feature type="binding site" evidence="7">
    <location>
        <position position="33"/>
    </location>
    <ligand>
        <name>substrate</name>
    </ligand>
</feature>